<dbReference type="KEGG" id="rmb:K529_002060"/>
<dbReference type="Pfam" id="PF04187">
    <property type="entry name" value="Cofac_haem_bdg"/>
    <property type="match status" value="1"/>
</dbReference>
<dbReference type="InterPro" id="IPR007314">
    <property type="entry name" value="Cofac_haem-bd_dom"/>
</dbReference>
<dbReference type="Proteomes" id="UP000013243">
    <property type="component" value="Chromosome"/>
</dbReference>
<keyword evidence="1" id="KW-0732">Signal</keyword>
<accession>A0A1B0ZZ60</accession>
<dbReference type="CDD" id="cd14727">
    <property type="entry name" value="ChanN-like"/>
    <property type="match status" value="1"/>
</dbReference>
<proteinExistence type="predicted"/>
<dbReference type="AlphaFoldDB" id="A0A1B0ZZ60"/>
<organism evidence="3 4">
    <name type="scientific">Tritonibacter mobilis F1926</name>
    <dbReference type="NCBI Taxonomy" id="1265309"/>
    <lineage>
        <taxon>Bacteria</taxon>
        <taxon>Pseudomonadati</taxon>
        <taxon>Pseudomonadota</taxon>
        <taxon>Alphaproteobacteria</taxon>
        <taxon>Rhodobacterales</taxon>
        <taxon>Paracoccaceae</taxon>
        <taxon>Tritonibacter</taxon>
    </lineage>
</organism>
<feature type="signal peptide" evidence="1">
    <location>
        <begin position="1"/>
        <end position="33"/>
    </location>
</feature>
<dbReference type="EMBL" id="CP015230">
    <property type="protein sequence ID" value="ANP39538.1"/>
    <property type="molecule type" value="Genomic_DNA"/>
</dbReference>
<feature type="chain" id="PRO_5008518242" description="Haem-binding uptake Tiki superfamily ChaN domain-containing protein" evidence="1">
    <location>
        <begin position="34"/>
        <end position="288"/>
    </location>
</feature>
<dbReference type="Gene3D" id="3.40.50.11550">
    <property type="match status" value="2"/>
</dbReference>
<reference evidence="3 4" key="1">
    <citation type="journal article" date="2016" name="ISME J.">
        <title>Global occurrence and heterogeneity of the Roseobacter-clade species Ruegeria mobilis.</title>
        <authorList>
            <person name="Sonnenschein E."/>
            <person name="Gram L."/>
        </authorList>
    </citation>
    <scope>NUCLEOTIDE SEQUENCE [LARGE SCALE GENOMIC DNA]</scope>
    <source>
        <strain evidence="3 4">F1926</strain>
    </source>
</reference>
<protein>
    <recommendedName>
        <fullName evidence="2">Haem-binding uptake Tiki superfamily ChaN domain-containing protein</fullName>
    </recommendedName>
</protein>
<gene>
    <name evidence="3" type="ORF">K529_002060</name>
</gene>
<sequence length="288" mass="30563">MRILNFKGGPQGLQFNLAAAAIALLPYTFAANAGQNPDLAAVIEKAKQADIVLLGEVHDNPAHHQVQAEVIAAINPVAVVWEMLTQEQAQLLNPEVLAQPAQLGEVLGWAESGWPEFSMYQPIFVASPAAQHWGAAVPRSEARAAVAKGGVAYFGQEDAARFGLDMALSEEEQSEREADQQAAHCNALPHDLLPGMVEVQRLRDASLARAALRAHEGADNAKAGPVVIVTGNGHARLDRGAVVYLRYAAPELSVFSLGQAEDGQIDGTFDVVISSDPVARPDPCAAFN</sequence>
<name>A0A1B0ZZ60_9RHOB</name>
<dbReference type="STRING" id="1265309.K529_002060"/>
<dbReference type="RefSeq" id="WP_005623192.1">
    <property type="nucleotide sequence ID" value="NZ_CP015230.1"/>
</dbReference>
<feature type="domain" description="Haem-binding uptake Tiki superfamily ChaN" evidence="2">
    <location>
        <begin position="42"/>
        <end position="245"/>
    </location>
</feature>
<dbReference type="GeneID" id="28248578"/>
<evidence type="ECO:0000259" key="2">
    <source>
        <dbReference type="Pfam" id="PF04187"/>
    </source>
</evidence>
<evidence type="ECO:0000313" key="4">
    <source>
        <dbReference type="Proteomes" id="UP000013243"/>
    </source>
</evidence>
<evidence type="ECO:0000256" key="1">
    <source>
        <dbReference type="SAM" id="SignalP"/>
    </source>
</evidence>
<evidence type="ECO:0000313" key="3">
    <source>
        <dbReference type="EMBL" id="ANP39538.1"/>
    </source>
</evidence>
<dbReference type="SUPFAM" id="SSF159501">
    <property type="entry name" value="EreA/ChaN-like"/>
    <property type="match status" value="1"/>
</dbReference>
<dbReference type="OrthoDB" id="9795827at2"/>